<protein>
    <submittedName>
        <fullName evidence="3">Gas vesicle protein</fullName>
    </submittedName>
</protein>
<dbReference type="OrthoDB" id="598035at2"/>
<dbReference type="PANTHER" id="PTHR35792">
    <property type="entry name" value="GENERAL STRESS PROTEIN"/>
    <property type="match status" value="1"/>
</dbReference>
<keyword evidence="4" id="KW-1185">Reference proteome</keyword>
<keyword evidence="2" id="KW-0812">Transmembrane</keyword>
<gene>
    <name evidence="3" type="ORF">SAMN05444278_103147</name>
</gene>
<evidence type="ECO:0000256" key="2">
    <source>
        <dbReference type="SAM" id="Phobius"/>
    </source>
</evidence>
<evidence type="ECO:0000313" key="4">
    <source>
        <dbReference type="Proteomes" id="UP000184462"/>
    </source>
</evidence>
<organism evidence="3 4">
    <name type="scientific">Psychroflexus salarius</name>
    <dbReference type="NCBI Taxonomy" id="1155689"/>
    <lineage>
        <taxon>Bacteria</taxon>
        <taxon>Pseudomonadati</taxon>
        <taxon>Bacteroidota</taxon>
        <taxon>Flavobacteriia</taxon>
        <taxon>Flavobacteriales</taxon>
        <taxon>Flavobacteriaceae</taxon>
        <taxon>Psychroflexus</taxon>
    </lineage>
</organism>
<evidence type="ECO:0000256" key="1">
    <source>
        <dbReference type="SAM" id="Coils"/>
    </source>
</evidence>
<dbReference type="SUPFAM" id="SSF47162">
    <property type="entry name" value="Apolipoprotein"/>
    <property type="match status" value="1"/>
</dbReference>
<keyword evidence="2" id="KW-1133">Transmembrane helix</keyword>
<dbReference type="PANTHER" id="PTHR35792:SF2">
    <property type="entry name" value="GENERAL STRESS PROTEIN"/>
    <property type="match status" value="1"/>
</dbReference>
<dbReference type="AlphaFoldDB" id="A0A1M4UXG7"/>
<feature type="coiled-coil region" evidence="1">
    <location>
        <begin position="46"/>
        <end position="113"/>
    </location>
</feature>
<dbReference type="EMBL" id="FQTW01000003">
    <property type="protein sequence ID" value="SHE61441.1"/>
    <property type="molecule type" value="Genomic_DNA"/>
</dbReference>
<keyword evidence="1" id="KW-0175">Coiled coil</keyword>
<keyword evidence="2" id="KW-0472">Membrane</keyword>
<dbReference type="InterPro" id="IPR024623">
    <property type="entry name" value="YtxH"/>
</dbReference>
<dbReference type="Gene3D" id="1.20.120.20">
    <property type="entry name" value="Apolipoprotein"/>
    <property type="match status" value="1"/>
</dbReference>
<name>A0A1M4UXG7_9FLAO</name>
<dbReference type="RefSeq" id="WP_073192597.1">
    <property type="nucleotide sequence ID" value="NZ_FQTW01000003.1"/>
</dbReference>
<dbReference type="InterPro" id="IPR052928">
    <property type="entry name" value="Desiccation-related_membrane"/>
</dbReference>
<dbReference type="STRING" id="1155689.SAMN05444278_103147"/>
<dbReference type="Pfam" id="PF12732">
    <property type="entry name" value="YtxH"/>
    <property type="match status" value="1"/>
</dbReference>
<feature type="transmembrane region" description="Helical" evidence="2">
    <location>
        <begin position="6"/>
        <end position="27"/>
    </location>
</feature>
<sequence>MSNNTGNTIIALLTGATIGAGLGLLYAPKSGKETRKDLKDGAADLKDNLSSQYDDISNQLVDFTNRTKNDIEKRLEHTFNSTNEKADDMLGKLQAELDELKKKNEKLQKELKSATK</sequence>
<accession>A0A1M4UXG7</accession>
<proteinExistence type="predicted"/>
<reference evidence="3 4" key="1">
    <citation type="submission" date="2016-11" db="EMBL/GenBank/DDBJ databases">
        <authorList>
            <person name="Jaros S."/>
            <person name="Januszkiewicz K."/>
            <person name="Wedrychowicz H."/>
        </authorList>
    </citation>
    <scope>NUCLEOTIDE SEQUENCE [LARGE SCALE GENOMIC DNA]</scope>
    <source>
        <strain evidence="3 4">DSM 25661</strain>
    </source>
</reference>
<dbReference type="Proteomes" id="UP000184462">
    <property type="component" value="Unassembled WGS sequence"/>
</dbReference>
<evidence type="ECO:0000313" key="3">
    <source>
        <dbReference type="EMBL" id="SHE61441.1"/>
    </source>
</evidence>